<gene>
    <name evidence="2" type="ORF">ACFSBL_03095</name>
</gene>
<feature type="region of interest" description="Disordered" evidence="1">
    <location>
        <begin position="39"/>
        <end position="89"/>
    </location>
</feature>
<dbReference type="Proteomes" id="UP001597034">
    <property type="component" value="Unassembled WGS sequence"/>
</dbReference>
<dbReference type="AlphaFoldDB" id="A0ABD6DE99"/>
<dbReference type="EMBL" id="JBHUDO010000001">
    <property type="protein sequence ID" value="MFD1644661.1"/>
    <property type="molecule type" value="Genomic_DNA"/>
</dbReference>
<feature type="compositionally biased region" description="Basic and acidic residues" evidence="1">
    <location>
        <begin position="48"/>
        <end position="74"/>
    </location>
</feature>
<evidence type="ECO:0000313" key="3">
    <source>
        <dbReference type="Proteomes" id="UP001597034"/>
    </source>
</evidence>
<name>A0ABD6DE99_9EURY</name>
<sequence length="138" mass="15462">MSESETESAEAEFDSKEAFFAAVRDGGAVLGELEYYTEGSGSATSYKARTDDGEVEDIKKSDVESAWEEHHDAEPNDESGEEDDGSEQVHLGTFYFSKANWDTDQDRETLEEMLEEAGWYIDSEVDSGGYRVKTERET</sequence>
<accession>A0ABD6DE99</accession>
<feature type="compositionally biased region" description="Acidic residues" evidence="1">
    <location>
        <begin position="75"/>
        <end position="86"/>
    </location>
</feature>
<proteinExistence type="predicted"/>
<evidence type="ECO:0000256" key="1">
    <source>
        <dbReference type="SAM" id="MobiDB-lite"/>
    </source>
</evidence>
<organism evidence="2 3">
    <name type="scientific">Haloarchaeobius litoreus</name>
    <dbReference type="NCBI Taxonomy" id="755306"/>
    <lineage>
        <taxon>Archaea</taxon>
        <taxon>Methanobacteriati</taxon>
        <taxon>Methanobacteriota</taxon>
        <taxon>Stenosarchaea group</taxon>
        <taxon>Halobacteria</taxon>
        <taxon>Halobacteriales</taxon>
        <taxon>Halorubellaceae</taxon>
        <taxon>Haloarchaeobius</taxon>
    </lineage>
</organism>
<dbReference type="RefSeq" id="WP_256399920.1">
    <property type="nucleotide sequence ID" value="NZ_JANHJR010000002.1"/>
</dbReference>
<reference evidence="2 3" key="1">
    <citation type="journal article" date="2019" name="Int. J. Syst. Evol. Microbiol.">
        <title>The Global Catalogue of Microorganisms (GCM) 10K type strain sequencing project: providing services to taxonomists for standard genome sequencing and annotation.</title>
        <authorList>
            <consortium name="The Broad Institute Genomics Platform"/>
            <consortium name="The Broad Institute Genome Sequencing Center for Infectious Disease"/>
            <person name="Wu L."/>
            <person name="Ma J."/>
        </authorList>
    </citation>
    <scope>NUCLEOTIDE SEQUENCE [LARGE SCALE GENOMIC DNA]</scope>
    <source>
        <strain evidence="2 3">CGMCC 1.10390</strain>
    </source>
</reference>
<evidence type="ECO:0000313" key="2">
    <source>
        <dbReference type="EMBL" id="MFD1644661.1"/>
    </source>
</evidence>
<comment type="caution">
    <text evidence="2">The sequence shown here is derived from an EMBL/GenBank/DDBJ whole genome shotgun (WGS) entry which is preliminary data.</text>
</comment>
<protein>
    <submittedName>
        <fullName evidence="2">Uncharacterized protein</fullName>
    </submittedName>
</protein>
<keyword evidence="3" id="KW-1185">Reference proteome</keyword>